<accession>A0A6J6KTJ3</accession>
<proteinExistence type="predicted"/>
<dbReference type="InterPro" id="IPR011991">
    <property type="entry name" value="ArsR-like_HTH"/>
</dbReference>
<dbReference type="InterPro" id="IPR036390">
    <property type="entry name" value="WH_DNA-bd_sf"/>
</dbReference>
<dbReference type="GO" id="GO:0003700">
    <property type="term" value="F:DNA-binding transcription factor activity"/>
    <property type="evidence" value="ECO:0007669"/>
    <property type="project" value="TreeGrafter"/>
</dbReference>
<dbReference type="EMBL" id="CAEZWO010000009">
    <property type="protein sequence ID" value="CAB4651299.1"/>
    <property type="molecule type" value="Genomic_DNA"/>
</dbReference>
<keyword evidence="1" id="KW-0805">Transcription regulation</keyword>
<sequence>MKDSNKQDEVGVLIKSMNLLVCLAEAPLSVVELSERTGISKPTVYRILNTLDSGGFVVRDGGSRKYILGPALIGLGRATRNSAELIRYVRPTLMELRKKYNETVNLGVLSYGKVIYLDTLESGQQLRVTVPMTIDNNAHTTALGKAILSSMEEESALRIISTMYGAKANQTSRYTEPEFIDIIRSSRMKGFAIDNEDDAVGFRCVAAPIFNSSGDPIAAISISAPTTRVSLEELVKIGNELTVICNNLKRANPPRF</sequence>
<name>A0A6J6KTJ3_9ZZZZ</name>
<dbReference type="GO" id="GO:0045892">
    <property type="term" value="P:negative regulation of DNA-templated transcription"/>
    <property type="evidence" value="ECO:0007669"/>
    <property type="project" value="TreeGrafter"/>
</dbReference>
<dbReference type="InterPro" id="IPR005471">
    <property type="entry name" value="Tscrpt_reg_IclR_N"/>
</dbReference>
<dbReference type="InterPro" id="IPR050707">
    <property type="entry name" value="HTH_MetabolicPath_Reg"/>
</dbReference>
<dbReference type="Gene3D" id="3.30.450.40">
    <property type="match status" value="1"/>
</dbReference>
<protein>
    <submittedName>
        <fullName evidence="6">Unannotated protein</fullName>
    </submittedName>
</protein>
<evidence type="ECO:0000259" key="4">
    <source>
        <dbReference type="PROSITE" id="PS51077"/>
    </source>
</evidence>
<dbReference type="GO" id="GO:0003677">
    <property type="term" value="F:DNA binding"/>
    <property type="evidence" value="ECO:0007669"/>
    <property type="project" value="UniProtKB-KW"/>
</dbReference>
<dbReference type="PANTHER" id="PTHR30136">
    <property type="entry name" value="HELIX-TURN-HELIX TRANSCRIPTIONAL REGULATOR, ICLR FAMILY"/>
    <property type="match status" value="1"/>
</dbReference>
<feature type="domain" description="HTH iclR-type" evidence="4">
    <location>
        <begin position="10"/>
        <end position="70"/>
    </location>
</feature>
<evidence type="ECO:0000256" key="2">
    <source>
        <dbReference type="ARBA" id="ARBA00023125"/>
    </source>
</evidence>
<dbReference type="SMART" id="SM00346">
    <property type="entry name" value="HTH_ICLR"/>
    <property type="match status" value="1"/>
</dbReference>
<gene>
    <name evidence="6" type="ORF">UFOPK2254_00167</name>
</gene>
<dbReference type="InterPro" id="IPR014757">
    <property type="entry name" value="Tscrpt_reg_IclR_C"/>
</dbReference>
<keyword evidence="2" id="KW-0238">DNA-binding</keyword>
<dbReference type="PROSITE" id="PS51078">
    <property type="entry name" value="ICLR_ED"/>
    <property type="match status" value="1"/>
</dbReference>
<dbReference type="CDD" id="cd00090">
    <property type="entry name" value="HTH_ARSR"/>
    <property type="match status" value="1"/>
</dbReference>
<feature type="domain" description="IclR-ED" evidence="5">
    <location>
        <begin position="71"/>
        <end position="254"/>
    </location>
</feature>
<evidence type="ECO:0000256" key="3">
    <source>
        <dbReference type="ARBA" id="ARBA00023163"/>
    </source>
</evidence>
<dbReference type="Pfam" id="PF01614">
    <property type="entry name" value="IclR_C"/>
    <property type="match status" value="1"/>
</dbReference>
<dbReference type="SUPFAM" id="SSF46785">
    <property type="entry name" value="Winged helix' DNA-binding domain"/>
    <property type="match status" value="1"/>
</dbReference>
<evidence type="ECO:0000313" key="6">
    <source>
        <dbReference type="EMBL" id="CAB4651299.1"/>
    </source>
</evidence>
<dbReference type="SUPFAM" id="SSF55781">
    <property type="entry name" value="GAF domain-like"/>
    <property type="match status" value="1"/>
</dbReference>
<dbReference type="PANTHER" id="PTHR30136:SF24">
    <property type="entry name" value="HTH-TYPE TRANSCRIPTIONAL REPRESSOR ALLR"/>
    <property type="match status" value="1"/>
</dbReference>
<dbReference type="AlphaFoldDB" id="A0A6J6KTJ3"/>
<dbReference type="PROSITE" id="PS51077">
    <property type="entry name" value="HTH_ICLR"/>
    <property type="match status" value="1"/>
</dbReference>
<reference evidence="6" key="1">
    <citation type="submission" date="2020-05" db="EMBL/GenBank/DDBJ databases">
        <authorList>
            <person name="Chiriac C."/>
            <person name="Salcher M."/>
            <person name="Ghai R."/>
            <person name="Kavagutti S V."/>
        </authorList>
    </citation>
    <scope>NUCLEOTIDE SEQUENCE</scope>
</reference>
<dbReference type="InterPro" id="IPR029016">
    <property type="entry name" value="GAF-like_dom_sf"/>
</dbReference>
<keyword evidence="3" id="KW-0804">Transcription</keyword>
<evidence type="ECO:0000259" key="5">
    <source>
        <dbReference type="PROSITE" id="PS51078"/>
    </source>
</evidence>
<dbReference type="InterPro" id="IPR036388">
    <property type="entry name" value="WH-like_DNA-bd_sf"/>
</dbReference>
<evidence type="ECO:0000256" key="1">
    <source>
        <dbReference type="ARBA" id="ARBA00023015"/>
    </source>
</evidence>
<organism evidence="6">
    <name type="scientific">freshwater metagenome</name>
    <dbReference type="NCBI Taxonomy" id="449393"/>
    <lineage>
        <taxon>unclassified sequences</taxon>
        <taxon>metagenomes</taxon>
        <taxon>ecological metagenomes</taxon>
    </lineage>
</organism>
<dbReference type="Gene3D" id="1.10.10.10">
    <property type="entry name" value="Winged helix-like DNA-binding domain superfamily/Winged helix DNA-binding domain"/>
    <property type="match status" value="1"/>
</dbReference>
<dbReference type="Pfam" id="PF09339">
    <property type="entry name" value="HTH_IclR"/>
    <property type="match status" value="1"/>
</dbReference>